<dbReference type="Proteomes" id="UP000648187">
    <property type="component" value="Unassembled WGS sequence"/>
</dbReference>
<keyword evidence="3" id="KW-1185">Reference proteome</keyword>
<gene>
    <name evidence="2" type="ORF">HW555_009663</name>
</gene>
<accession>A0A835L3B7</accession>
<feature type="signal peptide" evidence="1">
    <location>
        <begin position="1"/>
        <end position="18"/>
    </location>
</feature>
<keyword evidence="1" id="KW-0732">Signal</keyword>
<sequence>MKIFAVVLLVAIAAGVYSNEEQGANMLNYEEKDPNIKMESDQMTTRPHVWGSYGPNDRLISRTVHVISALTLLTNDQEVTYRGHEKTNITSIVVQENGLNGFSTQVDLLDGGLYHNFVTIGLKAGRSYTINKDIRIYATINCFNN</sequence>
<reference evidence="2" key="1">
    <citation type="submission" date="2020-08" db="EMBL/GenBank/DDBJ databases">
        <title>Spodoptera exigua strain:BAW_Kor-Di-RS1 Genome sequencing and assembly.</title>
        <authorList>
            <person name="Kim J."/>
            <person name="Nam H.Y."/>
            <person name="Kwon M."/>
            <person name="Choi J.H."/>
            <person name="Cho S.R."/>
            <person name="Kim G.-H."/>
        </authorList>
    </citation>
    <scope>NUCLEOTIDE SEQUENCE</scope>
    <source>
        <strain evidence="2">BAW_Kor-Di-RS1</strain>
        <tissue evidence="2">Whole-body</tissue>
    </source>
</reference>
<comment type="caution">
    <text evidence="2">The sequence shown here is derived from an EMBL/GenBank/DDBJ whole genome shotgun (WGS) entry which is preliminary data.</text>
</comment>
<evidence type="ECO:0000256" key="1">
    <source>
        <dbReference type="SAM" id="SignalP"/>
    </source>
</evidence>
<dbReference type="InterPro" id="IPR031734">
    <property type="entry name" value="MBF2"/>
</dbReference>
<name>A0A835L3B7_SPOEX</name>
<evidence type="ECO:0000313" key="3">
    <source>
        <dbReference type="Proteomes" id="UP000648187"/>
    </source>
</evidence>
<feature type="chain" id="PRO_5032997402" evidence="1">
    <location>
        <begin position="19"/>
        <end position="145"/>
    </location>
</feature>
<dbReference type="AlphaFoldDB" id="A0A835L3B7"/>
<dbReference type="Pfam" id="PF15868">
    <property type="entry name" value="MBF2"/>
    <property type="match status" value="1"/>
</dbReference>
<evidence type="ECO:0000313" key="2">
    <source>
        <dbReference type="EMBL" id="KAF9411591.1"/>
    </source>
</evidence>
<dbReference type="EMBL" id="JACKWZ010000220">
    <property type="protein sequence ID" value="KAF9411591.1"/>
    <property type="molecule type" value="Genomic_DNA"/>
</dbReference>
<proteinExistence type="predicted"/>
<protein>
    <submittedName>
        <fullName evidence="2">Uncharacterized protein</fullName>
    </submittedName>
</protein>
<organism evidence="2 3">
    <name type="scientific">Spodoptera exigua</name>
    <name type="common">Beet armyworm</name>
    <name type="synonym">Noctua fulgens</name>
    <dbReference type="NCBI Taxonomy" id="7107"/>
    <lineage>
        <taxon>Eukaryota</taxon>
        <taxon>Metazoa</taxon>
        <taxon>Ecdysozoa</taxon>
        <taxon>Arthropoda</taxon>
        <taxon>Hexapoda</taxon>
        <taxon>Insecta</taxon>
        <taxon>Pterygota</taxon>
        <taxon>Neoptera</taxon>
        <taxon>Endopterygota</taxon>
        <taxon>Lepidoptera</taxon>
        <taxon>Glossata</taxon>
        <taxon>Ditrysia</taxon>
        <taxon>Noctuoidea</taxon>
        <taxon>Noctuidae</taxon>
        <taxon>Amphipyrinae</taxon>
        <taxon>Spodoptera</taxon>
    </lineage>
</organism>